<dbReference type="Gene3D" id="3.90.70.10">
    <property type="entry name" value="Cysteine proteinases"/>
    <property type="match status" value="1"/>
</dbReference>
<feature type="chain" id="PRO_5018595377" evidence="6">
    <location>
        <begin position="21"/>
        <end position="538"/>
    </location>
</feature>
<evidence type="ECO:0000259" key="7">
    <source>
        <dbReference type="SMART" id="SM00645"/>
    </source>
</evidence>
<comment type="caution">
    <text evidence="8">The sequence shown here is derived from an EMBL/GenBank/DDBJ whole genome shotgun (WGS) entry which is preliminary data.</text>
</comment>
<dbReference type="OrthoDB" id="3789175at2759"/>
<dbReference type="GO" id="GO:0008234">
    <property type="term" value="F:cysteine-type peptidase activity"/>
    <property type="evidence" value="ECO:0007669"/>
    <property type="project" value="UniProtKB-KW"/>
</dbReference>
<dbReference type="InterPro" id="IPR000169">
    <property type="entry name" value="Pept_cys_AS"/>
</dbReference>
<dbReference type="EMBL" id="MTYJ01000055">
    <property type="protein sequence ID" value="OQV17882.1"/>
    <property type="molecule type" value="Genomic_DNA"/>
</dbReference>
<dbReference type="InterPro" id="IPR000668">
    <property type="entry name" value="Peptidase_C1A_C"/>
</dbReference>
<organism evidence="8 9">
    <name type="scientific">Hypsibius exemplaris</name>
    <name type="common">Freshwater tardigrade</name>
    <dbReference type="NCBI Taxonomy" id="2072580"/>
    <lineage>
        <taxon>Eukaryota</taxon>
        <taxon>Metazoa</taxon>
        <taxon>Ecdysozoa</taxon>
        <taxon>Tardigrada</taxon>
        <taxon>Eutardigrada</taxon>
        <taxon>Parachela</taxon>
        <taxon>Hypsibioidea</taxon>
        <taxon>Hypsibiidae</taxon>
        <taxon>Hypsibius</taxon>
    </lineage>
</organism>
<dbReference type="InterPro" id="IPR038765">
    <property type="entry name" value="Papain-like_cys_pep_sf"/>
</dbReference>
<dbReference type="PRINTS" id="PR00705">
    <property type="entry name" value="PAPAIN"/>
</dbReference>
<dbReference type="InterPro" id="IPR025660">
    <property type="entry name" value="Pept_his_AS"/>
</dbReference>
<evidence type="ECO:0000313" key="8">
    <source>
        <dbReference type="EMBL" id="OQV17882.1"/>
    </source>
</evidence>
<proteinExistence type="inferred from homology"/>
<dbReference type="AlphaFoldDB" id="A0A1W0WRS1"/>
<dbReference type="PROSITE" id="PS00639">
    <property type="entry name" value="THIOL_PROTEASE_HIS"/>
    <property type="match status" value="1"/>
</dbReference>
<keyword evidence="4" id="KW-0788">Thiol protease</keyword>
<keyword evidence="3" id="KW-0378">Hydrolase</keyword>
<evidence type="ECO:0000256" key="2">
    <source>
        <dbReference type="ARBA" id="ARBA00022670"/>
    </source>
</evidence>
<feature type="signal peptide" evidence="6">
    <location>
        <begin position="1"/>
        <end position="20"/>
    </location>
</feature>
<feature type="region of interest" description="Disordered" evidence="5">
    <location>
        <begin position="27"/>
        <end position="54"/>
    </location>
</feature>
<gene>
    <name evidence="8" type="ORF">BV898_08013</name>
</gene>
<reference evidence="9" key="1">
    <citation type="submission" date="2017-01" db="EMBL/GenBank/DDBJ databases">
        <title>Comparative genomics of anhydrobiosis in the tardigrade Hypsibius dujardini.</title>
        <authorList>
            <person name="Yoshida Y."/>
            <person name="Koutsovoulos G."/>
            <person name="Laetsch D."/>
            <person name="Stevens L."/>
            <person name="Kumar S."/>
            <person name="Horikawa D."/>
            <person name="Ishino K."/>
            <person name="Komine S."/>
            <person name="Tomita M."/>
            <person name="Blaxter M."/>
            <person name="Arakawa K."/>
        </authorList>
    </citation>
    <scope>NUCLEOTIDE SEQUENCE [LARGE SCALE GENOMIC DNA]</scope>
    <source>
        <strain evidence="9">Z151</strain>
    </source>
</reference>
<dbReference type="Proteomes" id="UP000192578">
    <property type="component" value="Unassembled WGS sequence"/>
</dbReference>
<dbReference type="Pfam" id="PF00112">
    <property type="entry name" value="Peptidase_C1"/>
    <property type="match status" value="1"/>
</dbReference>
<evidence type="ECO:0000256" key="6">
    <source>
        <dbReference type="SAM" id="SignalP"/>
    </source>
</evidence>
<name>A0A1W0WRS1_HYPEX</name>
<keyword evidence="2" id="KW-0645">Protease</keyword>
<comment type="similarity">
    <text evidence="1">Belongs to the peptidase C1 family.</text>
</comment>
<evidence type="ECO:0000256" key="5">
    <source>
        <dbReference type="SAM" id="MobiDB-lite"/>
    </source>
</evidence>
<accession>A0A1W0WRS1</accession>
<keyword evidence="9" id="KW-1185">Reference proteome</keyword>
<dbReference type="SMART" id="SM00645">
    <property type="entry name" value="Pept_C1"/>
    <property type="match status" value="1"/>
</dbReference>
<sequence length="538" mass="56387">MARLSITLVLVLAAAVLVTAKVNPGKPKKKFPPNKLKGISEKEAGQHPQFKPSAKHRGIAAIPTAFDARTQWPKCESIKLIRDQGQCGTCWAVSSASVLSDRICIASGQKTNVLISANQAASCSVPGQSGDDNCEAGGDPANVYKYTSLQGLPTGGEFNSNKGCVPYQVGGESAPPLTCSKKCTNTGYTTPLANDLNVVDSYWIDYKKKDVKLSQAEIAASVNKMQTDIMANGPITATLKVWDDFQNWDASDGLCYRAPGPGAKDLGGHAVRIIGWNKDKAGTPYWMIANSWGTDVGDKGIYWLEMGKNAIGIESTISAPIVKMPNNCDGASFCDTPIDLAVLTKIKDPKSPTYLFQGNCTQQVSVGADGKLKAIGPAVPLSKVFLGAPSGPMTSSIVQNDQLWLLNSKGQAGANCAQSAGSTKFTCGGGSGSGSGGASANFYTGSTLNTWSYYPDNKDWLFNTQGQGKNIGKLISDKFASVTSMLNVDGKKAVVFGKDASGKPVSGVLSYPSATQAGFTWATPPGPTSSLLTCSPSS</sequence>
<evidence type="ECO:0000313" key="9">
    <source>
        <dbReference type="Proteomes" id="UP000192578"/>
    </source>
</evidence>
<dbReference type="GO" id="GO:0006508">
    <property type="term" value="P:proteolysis"/>
    <property type="evidence" value="ECO:0007669"/>
    <property type="project" value="UniProtKB-KW"/>
</dbReference>
<protein>
    <submittedName>
        <fullName evidence="8">Cathepsin B-like cysteine proteinase 4</fullName>
    </submittedName>
</protein>
<dbReference type="PROSITE" id="PS00139">
    <property type="entry name" value="THIOL_PROTEASE_CYS"/>
    <property type="match status" value="1"/>
</dbReference>
<evidence type="ECO:0000256" key="3">
    <source>
        <dbReference type="ARBA" id="ARBA00022801"/>
    </source>
</evidence>
<evidence type="ECO:0000256" key="1">
    <source>
        <dbReference type="ARBA" id="ARBA00008455"/>
    </source>
</evidence>
<dbReference type="InterPro" id="IPR013128">
    <property type="entry name" value="Peptidase_C1A"/>
</dbReference>
<dbReference type="PANTHER" id="PTHR12411">
    <property type="entry name" value="CYSTEINE PROTEASE FAMILY C1-RELATED"/>
    <property type="match status" value="1"/>
</dbReference>
<dbReference type="SUPFAM" id="SSF54001">
    <property type="entry name" value="Cysteine proteinases"/>
    <property type="match status" value="1"/>
</dbReference>
<evidence type="ECO:0000256" key="4">
    <source>
        <dbReference type="ARBA" id="ARBA00022807"/>
    </source>
</evidence>
<keyword evidence="6" id="KW-0732">Signal</keyword>
<feature type="domain" description="Peptidase C1A papain C-terminal" evidence="7">
    <location>
        <begin position="62"/>
        <end position="321"/>
    </location>
</feature>